<comment type="caution">
    <text evidence="2">The sequence shown here is derived from an EMBL/GenBank/DDBJ whole genome shotgun (WGS) entry which is preliminary data.</text>
</comment>
<accession>A0A9X1KQ07</accession>
<organism evidence="2 3">
    <name type="scientific">Flavobacterium potami</name>
    <dbReference type="NCBI Taxonomy" id="2872310"/>
    <lineage>
        <taxon>Bacteria</taxon>
        <taxon>Pseudomonadati</taxon>
        <taxon>Bacteroidota</taxon>
        <taxon>Flavobacteriia</taxon>
        <taxon>Flavobacteriales</taxon>
        <taxon>Flavobacteriaceae</taxon>
        <taxon>Flavobacterium</taxon>
    </lineage>
</organism>
<dbReference type="RefSeq" id="WP_223706019.1">
    <property type="nucleotide sequence ID" value="NZ_JAINUY010000003.1"/>
</dbReference>
<proteinExistence type="predicted"/>
<gene>
    <name evidence="2" type="ORF">K6T82_11495</name>
</gene>
<sequence length="130" mass="15189">MKNWCTKLFLSIVILLNGYGNVYAHATTSKVTDFSSSLIFKTNFNTEHQINRGRTFESFKRKICLFDNEENEENFSSVQKQIVKSNYFLIFHCNNQTAVSTTAFTKKVNDCKIFSLLDNKVYLLFQVFRI</sequence>
<evidence type="ECO:0000256" key="1">
    <source>
        <dbReference type="SAM" id="SignalP"/>
    </source>
</evidence>
<reference evidence="2 3" key="1">
    <citation type="journal article" date="2023" name="Antonie Van Leeuwenhoek">
        <title>Flavobacterium potami sp. nov., a multi-metal resistance genes harbouring bacterium isolated from shallow river silt.</title>
        <authorList>
            <person name="Li S."/>
            <person name="Mao S."/>
            <person name="Mu W."/>
            <person name="Guo B."/>
            <person name="Li C."/>
            <person name="Zhu Q."/>
            <person name="Hou X."/>
            <person name="Zhao Y."/>
            <person name="Wei S."/>
            <person name="Liu H."/>
            <person name="Liu A."/>
        </authorList>
    </citation>
    <scope>NUCLEOTIDE SEQUENCE [LARGE SCALE GENOMIC DNA]</scope>
    <source>
        <strain evidence="2 3">17A</strain>
    </source>
</reference>
<feature type="chain" id="PRO_5040949955" evidence="1">
    <location>
        <begin position="27"/>
        <end position="130"/>
    </location>
</feature>
<dbReference type="EMBL" id="JAINUY010000003">
    <property type="protein sequence ID" value="MBZ4035393.1"/>
    <property type="molecule type" value="Genomic_DNA"/>
</dbReference>
<keyword evidence="1" id="KW-0732">Signal</keyword>
<keyword evidence="3" id="KW-1185">Reference proteome</keyword>
<dbReference type="Proteomes" id="UP001139366">
    <property type="component" value="Unassembled WGS sequence"/>
</dbReference>
<protein>
    <submittedName>
        <fullName evidence="2">Uncharacterized protein</fullName>
    </submittedName>
</protein>
<name>A0A9X1KQ07_9FLAO</name>
<evidence type="ECO:0000313" key="2">
    <source>
        <dbReference type="EMBL" id="MBZ4035393.1"/>
    </source>
</evidence>
<feature type="signal peptide" evidence="1">
    <location>
        <begin position="1"/>
        <end position="26"/>
    </location>
</feature>
<evidence type="ECO:0000313" key="3">
    <source>
        <dbReference type="Proteomes" id="UP001139366"/>
    </source>
</evidence>
<dbReference type="AlphaFoldDB" id="A0A9X1KQ07"/>